<protein>
    <submittedName>
        <fullName evidence="2">Uncharacterized protein</fullName>
    </submittedName>
</protein>
<dbReference type="Proteomes" id="UP000664940">
    <property type="component" value="Unassembled WGS sequence"/>
</dbReference>
<evidence type="ECO:0000256" key="1">
    <source>
        <dbReference type="SAM" id="MobiDB-lite"/>
    </source>
</evidence>
<comment type="caution">
    <text evidence="2">The sequence shown here is derived from an EMBL/GenBank/DDBJ whole genome shotgun (WGS) entry which is preliminary data.</text>
</comment>
<gene>
    <name evidence="2" type="ORF">HJG60_010577</name>
</gene>
<reference evidence="2 3" key="1">
    <citation type="journal article" date="2020" name="Nature">
        <title>Six reference-quality genomes reveal evolution of bat adaptations.</title>
        <authorList>
            <person name="Jebb D."/>
            <person name="Huang Z."/>
            <person name="Pippel M."/>
            <person name="Hughes G.M."/>
            <person name="Lavrichenko K."/>
            <person name="Devanna P."/>
            <person name="Winkler S."/>
            <person name="Jermiin L.S."/>
            <person name="Skirmuntt E.C."/>
            <person name="Katzourakis A."/>
            <person name="Burkitt-Gray L."/>
            <person name="Ray D.A."/>
            <person name="Sullivan K.A.M."/>
            <person name="Roscito J.G."/>
            <person name="Kirilenko B.M."/>
            <person name="Davalos L.M."/>
            <person name="Corthals A.P."/>
            <person name="Power M.L."/>
            <person name="Jones G."/>
            <person name="Ransome R.D."/>
            <person name="Dechmann D.K.N."/>
            <person name="Locatelli A.G."/>
            <person name="Puechmaille S.J."/>
            <person name="Fedrigo O."/>
            <person name="Jarvis E.D."/>
            <person name="Hiller M."/>
            <person name="Vernes S.C."/>
            <person name="Myers E.W."/>
            <person name="Teeling E.C."/>
        </authorList>
    </citation>
    <scope>NUCLEOTIDE SEQUENCE [LARGE SCALE GENOMIC DNA]</scope>
    <source>
        <strain evidence="2">Bat1K_MPI-CBG_1</strain>
    </source>
</reference>
<accession>A0A834AHM0</accession>
<sequence>MLSPIPAYAEVCMAPNPAPWLWVALGRLSGSQGVEGRVGGHRSPGERNPGSCQGSSGDLCGQCQGGAPTVRFLGHHPGSPTGSQAFGVGCNEGRSASQIQALLPPLSGTKGLAPTRRSHPWWGLGEALVSPYGAPAEGLIVGPEFPLGLWACWPACPACPGGGVCKGRDAELLAHSS</sequence>
<organism evidence="2 3">
    <name type="scientific">Phyllostomus discolor</name>
    <name type="common">pale spear-nosed bat</name>
    <dbReference type="NCBI Taxonomy" id="89673"/>
    <lineage>
        <taxon>Eukaryota</taxon>
        <taxon>Metazoa</taxon>
        <taxon>Chordata</taxon>
        <taxon>Craniata</taxon>
        <taxon>Vertebrata</taxon>
        <taxon>Euteleostomi</taxon>
        <taxon>Mammalia</taxon>
        <taxon>Eutheria</taxon>
        <taxon>Laurasiatheria</taxon>
        <taxon>Chiroptera</taxon>
        <taxon>Yangochiroptera</taxon>
        <taxon>Phyllostomidae</taxon>
        <taxon>Phyllostominae</taxon>
        <taxon>Phyllostomus</taxon>
    </lineage>
</organism>
<feature type="region of interest" description="Disordered" evidence="1">
    <location>
        <begin position="33"/>
        <end position="54"/>
    </location>
</feature>
<dbReference type="EMBL" id="JABVXQ010000004">
    <property type="protein sequence ID" value="KAF6114612.1"/>
    <property type="molecule type" value="Genomic_DNA"/>
</dbReference>
<name>A0A834AHM0_9CHIR</name>
<evidence type="ECO:0000313" key="2">
    <source>
        <dbReference type="EMBL" id="KAF6114612.1"/>
    </source>
</evidence>
<proteinExistence type="predicted"/>
<dbReference type="AlphaFoldDB" id="A0A834AHM0"/>
<evidence type="ECO:0000313" key="3">
    <source>
        <dbReference type="Proteomes" id="UP000664940"/>
    </source>
</evidence>